<evidence type="ECO:0000256" key="1">
    <source>
        <dbReference type="ARBA" id="ARBA00004651"/>
    </source>
</evidence>
<evidence type="ECO:0000256" key="7">
    <source>
        <dbReference type="ARBA" id="ARBA00023136"/>
    </source>
</evidence>
<dbReference type="InterPro" id="IPR003689">
    <property type="entry name" value="ZIP"/>
</dbReference>
<keyword evidence="10" id="KW-1185">Reference proteome</keyword>
<accession>B5Y6N9</accession>
<keyword evidence="6 8" id="KW-1133">Transmembrane helix</keyword>
<keyword evidence="7 8" id="KW-0472">Membrane</keyword>
<proteinExistence type="inferred from homology"/>
<reference evidence="10" key="1">
    <citation type="submission" date="2008-08" db="EMBL/GenBank/DDBJ databases">
        <title>The complete genome sequence of Coprothermobacter proteolyticus strain ATCC 5245 / DSM 5265 / BT.</title>
        <authorList>
            <person name="Dodson R.J."/>
            <person name="Durkin A.S."/>
            <person name="Wu M."/>
            <person name="Eisen J."/>
            <person name="Sutton G."/>
        </authorList>
    </citation>
    <scope>NUCLEOTIDE SEQUENCE [LARGE SCALE GENOMIC DNA]</scope>
    <source>
        <strain evidence="10">ATCC 35245 / DSM 5265 / OCM 4 / BT</strain>
    </source>
</reference>
<evidence type="ECO:0000256" key="8">
    <source>
        <dbReference type="SAM" id="Phobius"/>
    </source>
</evidence>
<feature type="transmembrane region" description="Helical" evidence="8">
    <location>
        <begin position="174"/>
        <end position="195"/>
    </location>
</feature>
<feature type="transmembrane region" description="Helical" evidence="8">
    <location>
        <begin position="140"/>
        <end position="162"/>
    </location>
</feature>
<evidence type="ECO:0000313" key="10">
    <source>
        <dbReference type="Proteomes" id="UP000001732"/>
    </source>
</evidence>
<evidence type="ECO:0000256" key="5">
    <source>
        <dbReference type="ARBA" id="ARBA00022833"/>
    </source>
</evidence>
<feature type="transmembrane region" description="Helical" evidence="8">
    <location>
        <begin position="62"/>
        <end position="85"/>
    </location>
</feature>
<dbReference type="KEGG" id="cpo:COPRO5265_0064"/>
<sequence>MGILIPFIGTSAGALSVLLMKKEPKPSLQNFLLGFSAGVMIAASVWSLLLPSIEMSEQFGRFAWLPAAVGFLFGIFFLLFLDNVIPHLHLDQQSPEGPRSNLQRVTMLVLAVTLHNIPEGMAVGVLFASALQGSAQTSFAAAYVLSLGIALQNIPEGAIISLPLRAEGLPLSKSVIYGILSGIVEPVAAVITLLLTNVVVSILPYLLAFAAGAMIYVVVEELIPESQTGPHSNVSTIGVAIGFVIMMILDVALG</sequence>
<feature type="transmembrane region" description="Helical" evidence="8">
    <location>
        <begin position="202"/>
        <end position="219"/>
    </location>
</feature>
<comment type="subcellular location">
    <subcellularLocation>
        <location evidence="1">Cell membrane</location>
        <topology evidence="1">Multi-pass membrane protein</topology>
    </subcellularLocation>
</comment>
<dbReference type="EMBL" id="CP001145">
    <property type="protein sequence ID" value="ACI17000.1"/>
    <property type="molecule type" value="Genomic_DNA"/>
</dbReference>
<feature type="transmembrane region" description="Helical" evidence="8">
    <location>
        <begin position="234"/>
        <end position="253"/>
    </location>
</feature>
<comment type="similarity">
    <text evidence="2">Belongs to the ZIP transporter (TC 2.A.5) family.</text>
</comment>
<keyword evidence="4 8" id="KW-0812">Transmembrane</keyword>
<protein>
    <submittedName>
        <fullName evidence="9">ZIP zinc transporter family protein</fullName>
    </submittedName>
</protein>
<name>B5Y6N9_COPPD</name>
<dbReference type="eggNOG" id="COG0428">
    <property type="taxonomic scope" value="Bacteria"/>
</dbReference>
<feature type="transmembrane region" description="Helical" evidence="8">
    <location>
        <begin position="105"/>
        <end position="128"/>
    </location>
</feature>
<dbReference type="Pfam" id="PF02535">
    <property type="entry name" value="Zip"/>
    <property type="match status" value="1"/>
</dbReference>
<keyword evidence="3" id="KW-1003">Cell membrane</keyword>
<dbReference type="PANTHER" id="PTHR11040">
    <property type="entry name" value="ZINC/IRON TRANSPORTER"/>
    <property type="match status" value="1"/>
</dbReference>
<evidence type="ECO:0000313" key="9">
    <source>
        <dbReference type="EMBL" id="ACI17000.1"/>
    </source>
</evidence>
<dbReference type="GO" id="GO:0005385">
    <property type="term" value="F:zinc ion transmembrane transporter activity"/>
    <property type="evidence" value="ECO:0007669"/>
    <property type="project" value="TreeGrafter"/>
</dbReference>
<keyword evidence="5" id="KW-0862">Zinc</keyword>
<evidence type="ECO:0000256" key="3">
    <source>
        <dbReference type="ARBA" id="ARBA00022475"/>
    </source>
</evidence>
<gene>
    <name evidence="9" type="ordered locus">COPRO5265_0064</name>
</gene>
<feature type="transmembrane region" description="Helical" evidence="8">
    <location>
        <begin position="30"/>
        <end position="50"/>
    </location>
</feature>
<evidence type="ECO:0000256" key="2">
    <source>
        <dbReference type="ARBA" id="ARBA00006939"/>
    </source>
</evidence>
<dbReference type="GO" id="GO:0005886">
    <property type="term" value="C:plasma membrane"/>
    <property type="evidence" value="ECO:0007669"/>
    <property type="project" value="UniProtKB-SubCell"/>
</dbReference>
<evidence type="ECO:0000256" key="4">
    <source>
        <dbReference type="ARBA" id="ARBA00022692"/>
    </source>
</evidence>
<dbReference type="Proteomes" id="UP000001732">
    <property type="component" value="Chromosome"/>
</dbReference>
<dbReference type="AlphaFoldDB" id="B5Y6N9"/>
<dbReference type="STRING" id="309798.COPRO5265_0064"/>
<dbReference type="RefSeq" id="WP_012543652.1">
    <property type="nucleotide sequence ID" value="NC_011295.1"/>
</dbReference>
<dbReference type="PANTHER" id="PTHR11040:SF211">
    <property type="entry name" value="ZINC TRANSPORTER ZIP11"/>
    <property type="match status" value="1"/>
</dbReference>
<organism evidence="9 10">
    <name type="scientific">Coprothermobacter proteolyticus (strain ATCC 35245 / DSM 5265 / OCM 4 / BT)</name>
    <dbReference type="NCBI Taxonomy" id="309798"/>
    <lineage>
        <taxon>Bacteria</taxon>
        <taxon>Pseudomonadati</taxon>
        <taxon>Coprothermobacterota</taxon>
        <taxon>Coprothermobacteria</taxon>
        <taxon>Coprothermobacterales</taxon>
        <taxon>Coprothermobacteraceae</taxon>
        <taxon>Coprothermobacter</taxon>
    </lineage>
</organism>
<reference evidence="9 10" key="2">
    <citation type="journal article" date="2014" name="Genome Announc.">
        <title>Complete Genome Sequence of Coprothermobacter proteolyticus DSM 5265.</title>
        <authorList>
            <person name="Alexiev A."/>
            <person name="Coil D.A."/>
            <person name="Badger J.H."/>
            <person name="Enticknap J."/>
            <person name="Ward N."/>
            <person name="Robb F.T."/>
            <person name="Eisen J.A."/>
        </authorList>
    </citation>
    <scope>NUCLEOTIDE SEQUENCE [LARGE SCALE GENOMIC DNA]</scope>
    <source>
        <strain evidence="10">ATCC 35245 / DSM 5265 / OCM 4 / BT</strain>
    </source>
</reference>
<evidence type="ECO:0000256" key="6">
    <source>
        <dbReference type="ARBA" id="ARBA00022989"/>
    </source>
</evidence>